<evidence type="ECO:0000313" key="3">
    <source>
        <dbReference type="Proteomes" id="UP000078542"/>
    </source>
</evidence>
<proteinExistence type="predicted"/>
<dbReference type="AlphaFoldDB" id="A0A195CIB2"/>
<organism evidence="2 3">
    <name type="scientific">Cyphomyrmex costatus</name>
    <dbReference type="NCBI Taxonomy" id="456900"/>
    <lineage>
        <taxon>Eukaryota</taxon>
        <taxon>Metazoa</taxon>
        <taxon>Ecdysozoa</taxon>
        <taxon>Arthropoda</taxon>
        <taxon>Hexapoda</taxon>
        <taxon>Insecta</taxon>
        <taxon>Pterygota</taxon>
        <taxon>Neoptera</taxon>
        <taxon>Endopterygota</taxon>
        <taxon>Hymenoptera</taxon>
        <taxon>Apocrita</taxon>
        <taxon>Aculeata</taxon>
        <taxon>Formicoidea</taxon>
        <taxon>Formicidae</taxon>
        <taxon>Myrmicinae</taxon>
        <taxon>Cyphomyrmex</taxon>
    </lineage>
</organism>
<name>A0A195CIB2_9HYME</name>
<protein>
    <submittedName>
        <fullName evidence="2">Uncharacterized protein</fullName>
    </submittedName>
</protein>
<accession>A0A195CIB2</accession>
<evidence type="ECO:0000256" key="1">
    <source>
        <dbReference type="SAM" id="MobiDB-lite"/>
    </source>
</evidence>
<dbReference type="EMBL" id="KQ977720">
    <property type="protein sequence ID" value="KYN00481.1"/>
    <property type="molecule type" value="Genomic_DNA"/>
</dbReference>
<keyword evidence="3" id="KW-1185">Reference proteome</keyword>
<feature type="compositionally biased region" description="Basic residues" evidence="1">
    <location>
        <begin position="79"/>
        <end position="94"/>
    </location>
</feature>
<dbReference type="Proteomes" id="UP000078542">
    <property type="component" value="Unassembled WGS sequence"/>
</dbReference>
<reference evidence="2 3" key="1">
    <citation type="submission" date="2016-03" db="EMBL/GenBank/DDBJ databases">
        <title>Cyphomyrmex costatus WGS genome.</title>
        <authorList>
            <person name="Nygaard S."/>
            <person name="Hu H."/>
            <person name="Boomsma J."/>
            <person name="Zhang G."/>
        </authorList>
    </citation>
    <scope>NUCLEOTIDE SEQUENCE [LARGE SCALE GENOMIC DNA]</scope>
    <source>
        <strain evidence="2">MS0001</strain>
        <tissue evidence="2">Whole body</tissue>
    </source>
</reference>
<feature type="region of interest" description="Disordered" evidence="1">
    <location>
        <begin position="1"/>
        <end position="34"/>
    </location>
</feature>
<evidence type="ECO:0000313" key="2">
    <source>
        <dbReference type="EMBL" id="KYN00481.1"/>
    </source>
</evidence>
<feature type="compositionally biased region" description="Polar residues" evidence="1">
    <location>
        <begin position="10"/>
        <end position="31"/>
    </location>
</feature>
<gene>
    <name evidence="2" type="ORF">ALC62_08785</name>
</gene>
<sequence length="94" mass="10845">MIFLVRRSQDPSATPFTSLTKTPNSSNNSEKTAIHTRELVAPRRATVAAVSYSRDLPARPAVVARTTAEGGDSLERERQWRRRRRRRRRREART</sequence>
<feature type="region of interest" description="Disordered" evidence="1">
    <location>
        <begin position="63"/>
        <end position="94"/>
    </location>
</feature>